<dbReference type="EC" id="2.7.8.13" evidence="7 8"/>
<keyword evidence="7" id="KW-0132">Cell division</keyword>
<dbReference type="AlphaFoldDB" id="A0A1M6CMP3"/>
<feature type="transmembrane region" description="Helical" evidence="7">
    <location>
        <begin position="114"/>
        <end position="133"/>
    </location>
</feature>
<dbReference type="Proteomes" id="UP000184442">
    <property type="component" value="Unassembled WGS sequence"/>
</dbReference>
<comment type="similarity">
    <text evidence="2 7">Belongs to the glycosyltransferase 4 family. MraY subfamily.</text>
</comment>
<keyword evidence="7" id="KW-0573">Peptidoglycan synthesis</keyword>
<feature type="transmembrane region" description="Helical" evidence="7">
    <location>
        <begin position="205"/>
        <end position="222"/>
    </location>
</feature>
<evidence type="ECO:0000256" key="1">
    <source>
        <dbReference type="ARBA" id="ARBA00004141"/>
    </source>
</evidence>
<dbReference type="GO" id="GO:0051992">
    <property type="term" value="F:UDP-N-acetylmuramoyl-L-alanyl-D-glutamyl-meso-2,6-diaminopimelyl-D-alanyl-D-alanine:undecaprenyl-phosphate transferase activity"/>
    <property type="evidence" value="ECO:0007669"/>
    <property type="project" value="RHEA"/>
</dbReference>
<protein>
    <recommendedName>
        <fullName evidence="7 8">Phospho-N-acetylmuramoyl-pentapeptide-transferase</fullName>
        <ecNumber evidence="7 8">2.7.8.13</ecNumber>
    </recommendedName>
    <alternativeName>
        <fullName evidence="7">UDP-MurNAc-pentapeptide phosphotransferase</fullName>
    </alternativeName>
</protein>
<feature type="binding site" evidence="9">
    <location>
        <position position="233"/>
    </location>
    <ligand>
        <name>Mg(2+)</name>
        <dbReference type="ChEBI" id="CHEBI:18420"/>
    </ligand>
</feature>
<feature type="transmembrane region" description="Helical" evidence="7">
    <location>
        <begin position="83"/>
        <end position="102"/>
    </location>
</feature>
<dbReference type="EMBL" id="FQZS01000005">
    <property type="protein sequence ID" value="SHI62305.1"/>
    <property type="molecule type" value="Genomic_DNA"/>
</dbReference>
<evidence type="ECO:0000313" key="11">
    <source>
        <dbReference type="Proteomes" id="UP000184442"/>
    </source>
</evidence>
<dbReference type="Pfam" id="PF00953">
    <property type="entry name" value="Glycos_transf_4"/>
    <property type="match status" value="1"/>
</dbReference>
<dbReference type="PANTHER" id="PTHR22926:SF5">
    <property type="entry name" value="PHOSPHO-N-ACETYLMURAMOYL-PENTAPEPTIDE-TRANSFERASE HOMOLOG"/>
    <property type="match status" value="1"/>
</dbReference>
<keyword evidence="7 9" id="KW-0460">Magnesium</keyword>
<feature type="transmembrane region" description="Helical" evidence="7">
    <location>
        <begin position="181"/>
        <end position="199"/>
    </location>
</feature>
<dbReference type="GO" id="GO:0008963">
    <property type="term" value="F:phospho-N-acetylmuramoyl-pentapeptide-transferase activity"/>
    <property type="evidence" value="ECO:0007669"/>
    <property type="project" value="UniProtKB-UniRule"/>
</dbReference>
<dbReference type="RefSeq" id="WP_207648316.1">
    <property type="nucleotide sequence ID" value="NZ_FQZS01000005.1"/>
</dbReference>
<feature type="transmembrane region" description="Helical" evidence="7">
    <location>
        <begin position="153"/>
        <end position="174"/>
    </location>
</feature>
<keyword evidence="7" id="KW-0961">Cell wall biogenesis/degradation</keyword>
<dbReference type="GO" id="GO:0005886">
    <property type="term" value="C:plasma membrane"/>
    <property type="evidence" value="ECO:0007669"/>
    <property type="project" value="UniProtKB-SubCell"/>
</dbReference>
<accession>A0A1M6CMP3</accession>
<dbReference type="GO" id="GO:0008360">
    <property type="term" value="P:regulation of cell shape"/>
    <property type="evidence" value="ECO:0007669"/>
    <property type="project" value="UniProtKB-KW"/>
</dbReference>
<keyword evidence="11" id="KW-1185">Reference proteome</keyword>
<proteinExistence type="inferred from homology"/>
<keyword evidence="4 7" id="KW-0812">Transmembrane</keyword>
<dbReference type="GO" id="GO:0046872">
    <property type="term" value="F:metal ion binding"/>
    <property type="evidence" value="ECO:0007669"/>
    <property type="project" value="UniProtKB-KW"/>
</dbReference>
<evidence type="ECO:0000313" key="10">
    <source>
        <dbReference type="EMBL" id="SHI62305.1"/>
    </source>
</evidence>
<evidence type="ECO:0000256" key="6">
    <source>
        <dbReference type="ARBA" id="ARBA00023136"/>
    </source>
</evidence>
<dbReference type="GO" id="GO:0071555">
    <property type="term" value="P:cell wall organization"/>
    <property type="evidence" value="ECO:0007669"/>
    <property type="project" value="UniProtKB-KW"/>
</dbReference>
<dbReference type="PANTHER" id="PTHR22926">
    <property type="entry name" value="PHOSPHO-N-ACETYLMURAMOYL-PENTAPEPTIDE-TRANSFERASE"/>
    <property type="match status" value="1"/>
</dbReference>
<dbReference type="InterPro" id="IPR000715">
    <property type="entry name" value="Glycosyl_transferase_4"/>
</dbReference>
<gene>
    <name evidence="7" type="primary">mraY</name>
    <name evidence="10" type="ORF">SAMN02745176_00857</name>
</gene>
<evidence type="ECO:0000256" key="9">
    <source>
        <dbReference type="PIRSR" id="PIRSR600715-1"/>
    </source>
</evidence>
<comment type="cofactor">
    <cofactor evidence="7 9">
        <name>Mg(2+)</name>
        <dbReference type="ChEBI" id="CHEBI:18420"/>
    </cofactor>
</comment>
<dbReference type="InterPro" id="IPR003524">
    <property type="entry name" value="PNAcMuramoyl-5peptid_Trfase"/>
</dbReference>
<keyword evidence="5 7" id="KW-1133">Transmembrane helix</keyword>
<dbReference type="PROSITE" id="PS01348">
    <property type="entry name" value="MRAY_2"/>
    <property type="match status" value="1"/>
</dbReference>
<comment type="subcellular location">
    <subcellularLocation>
        <location evidence="7">Cell membrane</location>
        <topology evidence="7">Multi-pass membrane protein</topology>
    </subcellularLocation>
    <subcellularLocation>
        <location evidence="1">Membrane</location>
        <topology evidence="1">Multi-pass membrane protein</topology>
    </subcellularLocation>
</comment>
<reference evidence="10 11" key="1">
    <citation type="submission" date="2016-11" db="EMBL/GenBank/DDBJ databases">
        <authorList>
            <person name="Jaros S."/>
            <person name="Januszkiewicz K."/>
            <person name="Wedrychowicz H."/>
        </authorList>
    </citation>
    <scope>NUCLEOTIDE SEQUENCE [LARGE SCALE GENOMIC DNA]</scope>
    <source>
        <strain evidence="10 11">DSM 19022</strain>
    </source>
</reference>
<evidence type="ECO:0000256" key="8">
    <source>
        <dbReference type="NCBIfam" id="TIGR00445"/>
    </source>
</evidence>
<keyword evidence="7" id="KW-0133">Cell shape</keyword>
<dbReference type="UniPathway" id="UPA00219"/>
<dbReference type="GO" id="GO:0009252">
    <property type="term" value="P:peptidoglycan biosynthetic process"/>
    <property type="evidence" value="ECO:0007669"/>
    <property type="project" value="UniProtKB-UniRule"/>
</dbReference>
<sequence>MSNFFVNEYKMFIICIISSFVLALIAGPVLIPVLKRLKFGQNVRDDGPQSHLKKAGIPTIGGLIFIIPATIVCLSFSKDRDMLLILITTLLYGAIGFADDYIKIVKKRSLGLKAWQKIVAQLAAALFLGYIAGGTSQTGTEILVPFLGKFIDLGIFYIPFIVFIIVGTVNSVNLTDGLDGLAGGITVVVLGFFAVVALTLRHVGVLVFSGAFIGAILGFLRFNSHPAQVFMGDTGSLALGGAVVSLAVILKLPLFLAIVGAIYVVEALSDIIQVVHFKRTGKRIFKMAPIHHHFELSGWAESKIVSVFIIIEIILCLIGILAFNL</sequence>
<evidence type="ECO:0000256" key="3">
    <source>
        <dbReference type="ARBA" id="ARBA00022679"/>
    </source>
</evidence>
<dbReference type="NCBIfam" id="TIGR00445">
    <property type="entry name" value="mraY"/>
    <property type="match status" value="1"/>
</dbReference>
<dbReference type="HAMAP" id="MF_00038">
    <property type="entry name" value="MraY"/>
    <property type="match status" value="1"/>
</dbReference>
<keyword evidence="3 7" id="KW-0808">Transferase</keyword>
<organism evidence="10 11">
    <name type="scientific">Lutispora thermophila DSM 19022</name>
    <dbReference type="NCBI Taxonomy" id="1122184"/>
    <lineage>
        <taxon>Bacteria</taxon>
        <taxon>Bacillati</taxon>
        <taxon>Bacillota</taxon>
        <taxon>Clostridia</taxon>
        <taxon>Lutisporales</taxon>
        <taxon>Lutisporaceae</taxon>
        <taxon>Lutispora</taxon>
    </lineage>
</organism>
<feature type="binding site" evidence="9">
    <location>
        <position position="173"/>
    </location>
    <ligand>
        <name>Mg(2+)</name>
        <dbReference type="ChEBI" id="CHEBI:18420"/>
    </ligand>
</feature>
<keyword evidence="7" id="KW-0131">Cell cycle</keyword>
<dbReference type="InterPro" id="IPR018480">
    <property type="entry name" value="PNAcMuramoyl-5peptid_Trfase_CS"/>
</dbReference>
<dbReference type="GO" id="GO:0051301">
    <property type="term" value="P:cell division"/>
    <property type="evidence" value="ECO:0007669"/>
    <property type="project" value="UniProtKB-KW"/>
</dbReference>
<keyword evidence="7" id="KW-1003">Cell membrane</keyword>
<dbReference type="CDD" id="cd06852">
    <property type="entry name" value="GT_MraY"/>
    <property type="match status" value="1"/>
</dbReference>
<feature type="transmembrane region" description="Helical" evidence="7">
    <location>
        <begin position="55"/>
        <end position="77"/>
    </location>
</feature>
<comment type="pathway">
    <text evidence="7">Cell wall biogenesis; peptidoglycan biosynthesis.</text>
</comment>
<evidence type="ECO:0000256" key="2">
    <source>
        <dbReference type="ARBA" id="ARBA00005583"/>
    </source>
</evidence>
<evidence type="ECO:0000256" key="5">
    <source>
        <dbReference type="ARBA" id="ARBA00022989"/>
    </source>
</evidence>
<evidence type="ECO:0000256" key="7">
    <source>
        <dbReference type="HAMAP-Rule" id="MF_00038"/>
    </source>
</evidence>
<comment type="catalytic activity">
    <reaction evidence="7">
        <text>UDP-N-acetyl-alpha-D-muramoyl-L-alanyl-gamma-D-glutamyl-meso-2,6-diaminopimeloyl-D-alanyl-D-alanine + di-trans,octa-cis-undecaprenyl phosphate = di-trans,octa-cis-undecaprenyl diphospho-N-acetyl-alpha-D-muramoyl-L-alanyl-D-glutamyl-meso-2,6-diaminopimeloyl-D-alanyl-D-alanine + UMP</text>
        <dbReference type="Rhea" id="RHEA:28386"/>
        <dbReference type="ChEBI" id="CHEBI:57865"/>
        <dbReference type="ChEBI" id="CHEBI:60392"/>
        <dbReference type="ChEBI" id="CHEBI:61386"/>
        <dbReference type="ChEBI" id="CHEBI:61387"/>
        <dbReference type="EC" id="2.7.8.13"/>
    </reaction>
</comment>
<feature type="transmembrane region" description="Helical" evidence="7">
    <location>
        <begin position="304"/>
        <end position="323"/>
    </location>
</feature>
<dbReference type="STRING" id="1122184.SAMN02745176_00857"/>
<name>A0A1M6CMP3_9FIRM</name>
<keyword evidence="6 7" id="KW-0472">Membrane</keyword>
<keyword evidence="7 9" id="KW-0479">Metal-binding</keyword>
<comment type="function">
    <text evidence="7">Catalyzes the initial step of the lipid cycle reactions in the biosynthesis of the cell wall peptidoglycan: transfers peptidoglycan precursor phospho-MurNAc-pentapeptide from UDP-MurNAc-pentapeptide onto the lipid carrier undecaprenyl phosphate, yielding undecaprenyl-pyrophosphoryl-MurNAc-pentapeptide, known as lipid I.</text>
</comment>
<feature type="transmembrane region" description="Helical" evidence="7">
    <location>
        <begin position="12"/>
        <end position="34"/>
    </location>
</feature>
<evidence type="ECO:0000256" key="4">
    <source>
        <dbReference type="ARBA" id="ARBA00022692"/>
    </source>
</evidence>